<dbReference type="InterPro" id="IPR036907">
    <property type="entry name" value="5'-Nucleotdase_C_sf"/>
</dbReference>
<keyword evidence="7 8" id="KW-0378">Hydrolase</keyword>
<keyword evidence="4" id="KW-0479">Metal-binding</keyword>
<evidence type="ECO:0000313" key="12">
    <source>
        <dbReference type="EMBL" id="KAF0313611.1"/>
    </source>
</evidence>
<dbReference type="GO" id="GO:0046872">
    <property type="term" value="F:metal ion binding"/>
    <property type="evidence" value="ECO:0007669"/>
    <property type="project" value="UniProtKB-KW"/>
</dbReference>
<evidence type="ECO:0000313" key="11">
    <source>
        <dbReference type="EMBL" id="KAF0290578.1"/>
    </source>
</evidence>
<evidence type="ECO:0000259" key="9">
    <source>
        <dbReference type="Pfam" id="PF00149"/>
    </source>
</evidence>
<keyword evidence="13" id="KW-1185">Reference proteome</keyword>
<evidence type="ECO:0000259" key="10">
    <source>
        <dbReference type="Pfam" id="PF02872"/>
    </source>
</evidence>
<evidence type="ECO:0000256" key="4">
    <source>
        <dbReference type="ARBA" id="ARBA00022723"/>
    </source>
</evidence>
<dbReference type="InterPro" id="IPR004843">
    <property type="entry name" value="Calcineurin-like_PHP"/>
</dbReference>
<reference evidence="11 13" key="1">
    <citation type="submission" date="2019-07" db="EMBL/GenBank/DDBJ databases">
        <title>Draft genome assembly of a fouling barnacle, Amphibalanus amphitrite (Darwin, 1854): The first reference genome for Thecostraca.</title>
        <authorList>
            <person name="Kim W."/>
        </authorList>
    </citation>
    <scope>NUCLEOTIDE SEQUENCE [LARGE SCALE GENOMIC DNA]</scope>
    <source>
        <strain evidence="11">SNU_AA5</strain>
        <tissue evidence="11">Soma without cirri and trophi</tissue>
    </source>
</reference>
<proteinExistence type="inferred from homology"/>
<dbReference type="PANTHER" id="PTHR11575">
    <property type="entry name" value="5'-NUCLEOTIDASE-RELATED"/>
    <property type="match status" value="1"/>
</dbReference>
<dbReference type="SUPFAM" id="SSF56300">
    <property type="entry name" value="Metallo-dependent phosphatases"/>
    <property type="match status" value="1"/>
</dbReference>
<dbReference type="InterPro" id="IPR006179">
    <property type="entry name" value="5_nucleotidase/apyrase"/>
</dbReference>
<sequence length="543" mass="59194">MSPRPTVLLLAAVSIVSAQLQLTILHNNDVHSYFDPVEASTAACRDPNDPARPCYGGIGRLVSAVKAIKEQTPNTLVLYGGDIFQGYLYYTLFKWRVVVDMMNLVPYDAMALGNHEFDDGLDGLLPYLDGINHQQLCTNIDFGPLASPTTDKCLSSVVREIGGHKVGVVGFTTPETRAISNPPPAIEFLDEVTSLRSETAKLKAQGVNIIIAVGHSGYEREKEMAEQLEDVDVIIGGHSNSLLYTGVAPDGDHVTGPYPTVVRQPSGRSVLVVQAYKYGKYLGLLNVTFDSNGEVADWSGNPIRLEGEQDHEAEAVLQRYKDQISEYEREVIGTTLVQLACTDGRSECSLGNLITDSLVRALLAPSAGQWSQVSAAVINTGAIRSRLAPGNITLSDVLNIQPFGNTIRLVTLSGETLRQMFEHSALGGGGFLQVSGFRVTYNMDCPMGIRLLHLEIVCTDCLVPRLEPVRAENTYRVLMSNYLTGAGDGYDIIRDNKIEELNTGLLDVDLMRNHIEQFSPVISGIESRLVFETNFTSRCGVSP</sequence>
<dbReference type="PANTHER" id="PTHR11575:SF24">
    <property type="entry name" value="5'-NUCLEOTIDASE"/>
    <property type="match status" value="1"/>
</dbReference>
<dbReference type="InterPro" id="IPR006146">
    <property type="entry name" value="5'-Nucleotdase_CS"/>
</dbReference>
<protein>
    <recommendedName>
        <fullName evidence="3">5'-nucleotidase</fullName>
        <ecNumber evidence="3">3.1.3.5</ecNumber>
    </recommendedName>
</protein>
<comment type="similarity">
    <text evidence="2 8">Belongs to the 5'-nucleotidase family.</text>
</comment>
<dbReference type="PRINTS" id="PR01607">
    <property type="entry name" value="APYRASEFAMLY"/>
</dbReference>
<evidence type="ECO:0000256" key="1">
    <source>
        <dbReference type="ARBA" id="ARBA00000815"/>
    </source>
</evidence>
<gene>
    <name evidence="11" type="primary">V5NTD_2</name>
    <name evidence="12" type="synonym">V5NTD_4</name>
    <name evidence="11" type="ORF">FJT64_011215</name>
    <name evidence="12" type="ORF">FJT64_015874</name>
</gene>
<dbReference type="InterPro" id="IPR029052">
    <property type="entry name" value="Metallo-depent_PP-like"/>
</dbReference>
<dbReference type="OrthoDB" id="7722975at2759"/>
<dbReference type="GO" id="GO:0000166">
    <property type="term" value="F:nucleotide binding"/>
    <property type="evidence" value="ECO:0007669"/>
    <property type="project" value="UniProtKB-KW"/>
</dbReference>
<evidence type="ECO:0000256" key="8">
    <source>
        <dbReference type="RuleBase" id="RU362119"/>
    </source>
</evidence>
<accession>A0A6A4VJN9</accession>
<organism evidence="11 13">
    <name type="scientific">Amphibalanus amphitrite</name>
    <name type="common">Striped barnacle</name>
    <name type="synonym">Balanus amphitrite</name>
    <dbReference type="NCBI Taxonomy" id="1232801"/>
    <lineage>
        <taxon>Eukaryota</taxon>
        <taxon>Metazoa</taxon>
        <taxon>Ecdysozoa</taxon>
        <taxon>Arthropoda</taxon>
        <taxon>Crustacea</taxon>
        <taxon>Multicrustacea</taxon>
        <taxon>Cirripedia</taxon>
        <taxon>Thoracica</taxon>
        <taxon>Thoracicalcarea</taxon>
        <taxon>Balanomorpha</taxon>
        <taxon>Balanoidea</taxon>
        <taxon>Balanidae</taxon>
        <taxon>Amphibalaninae</taxon>
        <taxon>Amphibalanus</taxon>
    </lineage>
</organism>
<dbReference type="Proteomes" id="UP000440578">
    <property type="component" value="Unassembled WGS sequence"/>
</dbReference>
<evidence type="ECO:0000256" key="2">
    <source>
        <dbReference type="ARBA" id="ARBA00006654"/>
    </source>
</evidence>
<keyword evidence="5 8" id="KW-0732">Signal</keyword>
<evidence type="ECO:0000256" key="5">
    <source>
        <dbReference type="ARBA" id="ARBA00022729"/>
    </source>
</evidence>
<comment type="caution">
    <text evidence="11">The sequence shown here is derived from an EMBL/GenBank/DDBJ whole genome shotgun (WGS) entry which is preliminary data.</text>
</comment>
<dbReference type="Gene3D" id="3.90.780.10">
    <property type="entry name" value="5'-Nucleotidase, C-terminal domain"/>
    <property type="match status" value="1"/>
</dbReference>
<dbReference type="PROSITE" id="PS00786">
    <property type="entry name" value="5_NUCLEOTIDASE_2"/>
    <property type="match status" value="1"/>
</dbReference>
<dbReference type="EMBL" id="VIIS01001944">
    <property type="protein sequence ID" value="KAF0290578.1"/>
    <property type="molecule type" value="Genomic_DNA"/>
</dbReference>
<dbReference type="SUPFAM" id="SSF55816">
    <property type="entry name" value="5'-nucleotidase (syn. UDP-sugar hydrolase), C-terminal domain"/>
    <property type="match status" value="1"/>
</dbReference>
<comment type="catalytic activity">
    <reaction evidence="1">
        <text>a ribonucleoside 5'-phosphate + H2O = a ribonucleoside + phosphate</text>
        <dbReference type="Rhea" id="RHEA:12484"/>
        <dbReference type="ChEBI" id="CHEBI:15377"/>
        <dbReference type="ChEBI" id="CHEBI:18254"/>
        <dbReference type="ChEBI" id="CHEBI:43474"/>
        <dbReference type="ChEBI" id="CHEBI:58043"/>
        <dbReference type="EC" id="3.1.3.5"/>
    </reaction>
</comment>
<dbReference type="InterPro" id="IPR008334">
    <property type="entry name" value="5'-Nucleotdase_C"/>
</dbReference>
<dbReference type="GO" id="GO:0008253">
    <property type="term" value="F:5'-nucleotidase activity"/>
    <property type="evidence" value="ECO:0007669"/>
    <property type="project" value="UniProtKB-EC"/>
</dbReference>
<keyword evidence="6 8" id="KW-0547">Nucleotide-binding</keyword>
<feature type="domain" description="Calcineurin-like phosphoesterase" evidence="9">
    <location>
        <begin position="23"/>
        <end position="239"/>
    </location>
</feature>
<dbReference type="CDD" id="cd07409">
    <property type="entry name" value="MPP_CD73_N"/>
    <property type="match status" value="1"/>
</dbReference>
<feature type="chain" id="PRO_5036508776" description="5'-nucleotidase" evidence="8">
    <location>
        <begin position="19"/>
        <end position="543"/>
    </location>
</feature>
<feature type="signal peptide" evidence="8">
    <location>
        <begin position="1"/>
        <end position="18"/>
    </location>
</feature>
<dbReference type="EC" id="3.1.3.5" evidence="3"/>
<dbReference type="Pfam" id="PF00149">
    <property type="entry name" value="Metallophos"/>
    <property type="match status" value="1"/>
</dbReference>
<evidence type="ECO:0000256" key="7">
    <source>
        <dbReference type="ARBA" id="ARBA00022801"/>
    </source>
</evidence>
<dbReference type="FunFam" id="3.60.21.10:FF:000020">
    <property type="entry name" value="NT5E isoform 4"/>
    <property type="match status" value="1"/>
</dbReference>
<dbReference type="AlphaFoldDB" id="A0A6A4VJN9"/>
<dbReference type="Gene3D" id="3.60.21.10">
    <property type="match status" value="1"/>
</dbReference>
<evidence type="ECO:0000313" key="13">
    <source>
        <dbReference type="Proteomes" id="UP000440578"/>
    </source>
</evidence>
<dbReference type="GO" id="GO:0006196">
    <property type="term" value="P:AMP catabolic process"/>
    <property type="evidence" value="ECO:0007669"/>
    <property type="project" value="TreeGrafter"/>
</dbReference>
<dbReference type="GO" id="GO:0005886">
    <property type="term" value="C:plasma membrane"/>
    <property type="evidence" value="ECO:0007669"/>
    <property type="project" value="TreeGrafter"/>
</dbReference>
<evidence type="ECO:0000256" key="6">
    <source>
        <dbReference type="ARBA" id="ARBA00022741"/>
    </source>
</evidence>
<evidence type="ECO:0000256" key="3">
    <source>
        <dbReference type="ARBA" id="ARBA00012643"/>
    </source>
</evidence>
<feature type="domain" description="5'-Nucleotidase C-terminal" evidence="10">
    <location>
        <begin position="331"/>
        <end position="492"/>
    </location>
</feature>
<dbReference type="EMBL" id="VIIS01000077">
    <property type="protein sequence ID" value="KAF0313611.1"/>
    <property type="molecule type" value="Genomic_DNA"/>
</dbReference>
<name>A0A6A4VJN9_AMPAM</name>
<dbReference type="Pfam" id="PF02872">
    <property type="entry name" value="5_nucleotid_C"/>
    <property type="match status" value="1"/>
</dbReference>